<evidence type="ECO:0000256" key="4">
    <source>
        <dbReference type="ARBA" id="ARBA00022801"/>
    </source>
</evidence>
<protein>
    <recommendedName>
        <fullName evidence="3">amidase</fullName>
        <ecNumber evidence="3">3.5.1.4</ecNumber>
    </recommendedName>
</protein>
<dbReference type="SUPFAM" id="SSF75304">
    <property type="entry name" value="Amidase signature (AS) enzymes"/>
    <property type="match status" value="1"/>
</dbReference>
<dbReference type="RefSeq" id="XP_021871417.1">
    <property type="nucleotide sequence ID" value="XM_022015852.1"/>
</dbReference>
<comment type="similarity">
    <text evidence="2">Belongs to the amidase family.</text>
</comment>
<dbReference type="STRING" id="4999.A0A1Y1UHB0"/>
<dbReference type="GO" id="GO:0004040">
    <property type="term" value="F:amidase activity"/>
    <property type="evidence" value="ECO:0007669"/>
    <property type="project" value="UniProtKB-EC"/>
</dbReference>
<feature type="active site" description="Acyl-ester intermediate" evidence="5">
    <location>
        <position position="222"/>
    </location>
</feature>
<dbReference type="PANTHER" id="PTHR45847">
    <property type="entry name" value="FATTY ACID AMIDE HYDROLASE"/>
    <property type="match status" value="1"/>
</dbReference>
<dbReference type="Pfam" id="PF01425">
    <property type="entry name" value="Amidase"/>
    <property type="match status" value="1"/>
</dbReference>
<evidence type="ECO:0000259" key="8">
    <source>
        <dbReference type="Pfam" id="PF01425"/>
    </source>
</evidence>
<evidence type="ECO:0000256" key="6">
    <source>
        <dbReference type="PIRSR" id="PIRSR001221-2"/>
    </source>
</evidence>
<comment type="caution">
    <text evidence="9">The sequence shown here is derived from an EMBL/GenBank/DDBJ whole genome shotgun (WGS) entry which is preliminary data.</text>
</comment>
<evidence type="ECO:0000256" key="2">
    <source>
        <dbReference type="ARBA" id="ARBA00009199"/>
    </source>
</evidence>
<dbReference type="EMBL" id="NBSH01000006">
    <property type="protein sequence ID" value="ORX37379.1"/>
    <property type="molecule type" value="Genomic_DNA"/>
</dbReference>
<dbReference type="GO" id="GO:0017064">
    <property type="term" value="F:fatty acid amide hydrolase activity"/>
    <property type="evidence" value="ECO:0007669"/>
    <property type="project" value="TreeGrafter"/>
</dbReference>
<dbReference type="Proteomes" id="UP000193218">
    <property type="component" value="Unassembled WGS sequence"/>
</dbReference>
<evidence type="ECO:0000256" key="7">
    <source>
        <dbReference type="SAM" id="MobiDB-lite"/>
    </source>
</evidence>
<feature type="domain" description="Amidase" evidence="8">
    <location>
        <begin position="67"/>
        <end position="556"/>
    </location>
</feature>
<evidence type="ECO:0000256" key="3">
    <source>
        <dbReference type="ARBA" id="ARBA00012922"/>
    </source>
</evidence>
<evidence type="ECO:0000256" key="5">
    <source>
        <dbReference type="PIRSR" id="PIRSR001221-1"/>
    </source>
</evidence>
<feature type="binding site" evidence="6">
    <location>
        <position position="172"/>
    </location>
    <ligand>
        <name>substrate</name>
    </ligand>
</feature>
<dbReference type="FunFam" id="3.90.1300.10:FF:000003">
    <property type="entry name" value="Amidase signature enzyme"/>
    <property type="match status" value="1"/>
</dbReference>
<dbReference type="InterPro" id="IPR036928">
    <property type="entry name" value="AS_sf"/>
</dbReference>
<feature type="binding site" evidence="6">
    <location>
        <begin position="219"/>
        <end position="222"/>
    </location>
    <ligand>
        <name>substrate</name>
    </ligand>
</feature>
<dbReference type="EC" id="3.5.1.4" evidence="3"/>
<feature type="active site" description="Charge relay system" evidence="5">
    <location>
        <position position="120"/>
    </location>
</feature>
<dbReference type="InterPro" id="IPR023631">
    <property type="entry name" value="Amidase_dom"/>
</dbReference>
<reference evidence="9 10" key="1">
    <citation type="submission" date="2017-03" db="EMBL/GenBank/DDBJ databases">
        <title>Widespread Adenine N6-methylation of Active Genes in Fungi.</title>
        <authorList>
            <consortium name="DOE Joint Genome Institute"/>
            <person name="Mondo S.J."/>
            <person name="Dannebaum R.O."/>
            <person name="Kuo R.C."/>
            <person name="Louie K.B."/>
            <person name="Bewick A.J."/>
            <person name="Labutti K."/>
            <person name="Haridas S."/>
            <person name="Kuo A."/>
            <person name="Salamov A."/>
            <person name="Ahrendt S.R."/>
            <person name="Lau R."/>
            <person name="Bowen B.P."/>
            <person name="Lipzen A."/>
            <person name="Sullivan W."/>
            <person name="Andreopoulos W.B."/>
            <person name="Clum A."/>
            <person name="Lindquist E."/>
            <person name="Daum C."/>
            <person name="Northen T.R."/>
            <person name="Ramamoorthy G."/>
            <person name="Schmitz R.J."/>
            <person name="Gryganskyi A."/>
            <person name="Culley D."/>
            <person name="Magnuson J."/>
            <person name="James T.Y."/>
            <person name="O'Malley M.A."/>
            <person name="Stajich J.E."/>
            <person name="Spatafora J.W."/>
            <person name="Visel A."/>
            <person name="Grigoriev I.V."/>
        </authorList>
    </citation>
    <scope>NUCLEOTIDE SEQUENCE [LARGE SCALE GENOMIC DNA]</scope>
    <source>
        <strain evidence="9 10">NRRL Y-17943</strain>
    </source>
</reference>
<feature type="region of interest" description="Disordered" evidence="7">
    <location>
        <begin position="1"/>
        <end position="23"/>
    </location>
</feature>
<dbReference type="AlphaFoldDB" id="A0A1Y1UHB0"/>
<dbReference type="InterPro" id="IPR020556">
    <property type="entry name" value="Amidase_CS"/>
</dbReference>
<name>A0A1Y1UHB0_9TREE</name>
<evidence type="ECO:0000313" key="10">
    <source>
        <dbReference type="Proteomes" id="UP000193218"/>
    </source>
</evidence>
<dbReference type="PIRSF" id="PIRSF001221">
    <property type="entry name" value="Amidase_fungi"/>
    <property type="match status" value="1"/>
</dbReference>
<accession>A0A1Y1UHB0</accession>
<dbReference type="OrthoDB" id="6428749at2759"/>
<dbReference type="Gene3D" id="3.90.1300.10">
    <property type="entry name" value="Amidase signature (AS) domain"/>
    <property type="match status" value="1"/>
</dbReference>
<dbReference type="InterPro" id="IPR052096">
    <property type="entry name" value="Endocannabinoid_amidase"/>
</dbReference>
<dbReference type="GO" id="GO:0009062">
    <property type="term" value="P:fatty acid catabolic process"/>
    <property type="evidence" value="ECO:0007669"/>
    <property type="project" value="TreeGrafter"/>
</dbReference>
<dbReference type="PROSITE" id="PS00571">
    <property type="entry name" value="AMIDASES"/>
    <property type="match status" value="1"/>
</dbReference>
<feature type="active site" description="Charge relay system" evidence="5">
    <location>
        <position position="198"/>
    </location>
</feature>
<organism evidence="9 10">
    <name type="scientific">Kockovaella imperatae</name>
    <dbReference type="NCBI Taxonomy" id="4999"/>
    <lineage>
        <taxon>Eukaryota</taxon>
        <taxon>Fungi</taxon>
        <taxon>Dikarya</taxon>
        <taxon>Basidiomycota</taxon>
        <taxon>Agaricomycotina</taxon>
        <taxon>Tremellomycetes</taxon>
        <taxon>Tremellales</taxon>
        <taxon>Cuniculitremaceae</taxon>
        <taxon>Kockovaella</taxon>
    </lineage>
</organism>
<dbReference type="GeneID" id="33557661"/>
<comment type="catalytic activity">
    <reaction evidence="1">
        <text>a monocarboxylic acid amide + H2O = a monocarboxylate + NH4(+)</text>
        <dbReference type="Rhea" id="RHEA:12020"/>
        <dbReference type="ChEBI" id="CHEBI:15377"/>
        <dbReference type="ChEBI" id="CHEBI:28938"/>
        <dbReference type="ChEBI" id="CHEBI:35757"/>
        <dbReference type="ChEBI" id="CHEBI:83628"/>
        <dbReference type="EC" id="3.5.1.4"/>
    </reaction>
</comment>
<dbReference type="PANTHER" id="PTHR45847:SF6">
    <property type="entry name" value="FATTY ACID AMIDE HYDROLASE"/>
    <property type="match status" value="1"/>
</dbReference>
<keyword evidence="10" id="KW-1185">Reference proteome</keyword>
<keyword evidence="4" id="KW-0378">Hydrolase</keyword>
<evidence type="ECO:0000256" key="1">
    <source>
        <dbReference type="ARBA" id="ARBA00001311"/>
    </source>
</evidence>
<feature type="binding site" evidence="6">
    <location>
        <position position="198"/>
    </location>
    <ligand>
        <name>substrate</name>
    </ligand>
</feature>
<sequence>MTASATLQASKKKRDERERAVKEMEDKLGVLADHPEDADYTHTRPLDIVANLKSRKAGWTVERIMIAFIRTACDAHRKTNCLTEVMFHEALEAAKLKDKELDVSPDNIQGDFWGLPSSFKDTYNIIGVDTSLGLSQFCDQPTAETNDEAGLVKVFRKAGGIPFCKTNVPQTLFATECSNPIFGTSTNPHDSLRTPGGSSGGEAALVALHGTPIGWGSDVGGSLRVPSHNVGICALKPVRGRWPHSGGRPTVPGSDGVKVVEGPMARTVDDLIFASRTVLSLIPKMEGSFKGESLIPLPWRETEQPKRLKIGYFTGFPGLKTSPACSRAVRDTVEKLQAAGHEAVSFEPPRLLDAFKSFASMTSSDGYGTLLGNLGPDPMEPSLRLVTLGSKMPWLVHQLAVQILRWVVRDTLFADIFAVSRPKSVKELWAATALRDECNAEFCRAAWDHEAFDAVICPVLSVPAMEHGRTTLLSPVAIGTIVFNIIDSTVGVLPVARVDRELDSTPPDFLKGSVGSWILERRMYEGTNPAYNADKMHGLPIGVQVVAKPWQEEKVLKIMKVVEEAVKFK</sequence>
<feature type="compositionally biased region" description="Basic and acidic residues" evidence="7">
    <location>
        <begin position="13"/>
        <end position="23"/>
    </location>
</feature>
<gene>
    <name evidence="9" type="ORF">BD324DRAFT_625915</name>
</gene>
<dbReference type="InParanoid" id="A0A1Y1UHB0"/>
<proteinExistence type="inferred from homology"/>
<evidence type="ECO:0000313" key="9">
    <source>
        <dbReference type="EMBL" id="ORX37379.1"/>
    </source>
</evidence>